<organism evidence="1 2">
    <name type="scientific">Rhipicephalus microplus</name>
    <name type="common">Cattle tick</name>
    <name type="synonym">Boophilus microplus</name>
    <dbReference type="NCBI Taxonomy" id="6941"/>
    <lineage>
        <taxon>Eukaryota</taxon>
        <taxon>Metazoa</taxon>
        <taxon>Ecdysozoa</taxon>
        <taxon>Arthropoda</taxon>
        <taxon>Chelicerata</taxon>
        <taxon>Arachnida</taxon>
        <taxon>Acari</taxon>
        <taxon>Parasitiformes</taxon>
        <taxon>Ixodida</taxon>
        <taxon>Ixodoidea</taxon>
        <taxon>Ixodidae</taxon>
        <taxon>Rhipicephalinae</taxon>
        <taxon>Rhipicephalus</taxon>
        <taxon>Boophilus</taxon>
    </lineage>
</organism>
<keyword evidence="2" id="KW-1185">Reference proteome</keyword>
<reference evidence="1" key="2">
    <citation type="submission" date="2021-09" db="EMBL/GenBank/DDBJ databases">
        <authorList>
            <person name="Jia N."/>
            <person name="Wang J."/>
            <person name="Shi W."/>
            <person name="Du L."/>
            <person name="Sun Y."/>
            <person name="Zhan W."/>
            <person name="Jiang J."/>
            <person name="Wang Q."/>
            <person name="Zhang B."/>
            <person name="Ji P."/>
            <person name="Sakyi L.B."/>
            <person name="Cui X."/>
            <person name="Yuan T."/>
            <person name="Jiang B."/>
            <person name="Yang W."/>
            <person name="Lam T.T.-Y."/>
            <person name="Chang Q."/>
            <person name="Ding S."/>
            <person name="Wang X."/>
            <person name="Zhu J."/>
            <person name="Ruan X."/>
            <person name="Zhao L."/>
            <person name="Wei J."/>
            <person name="Que T."/>
            <person name="Du C."/>
            <person name="Cheng J."/>
            <person name="Dai P."/>
            <person name="Han X."/>
            <person name="Huang E."/>
            <person name="Gao Y."/>
            <person name="Liu J."/>
            <person name="Shao H."/>
            <person name="Ye R."/>
            <person name="Li L."/>
            <person name="Wei W."/>
            <person name="Wang X."/>
            <person name="Wang C."/>
            <person name="Huo Q."/>
            <person name="Li W."/>
            <person name="Guo W."/>
            <person name="Chen H."/>
            <person name="Chen S."/>
            <person name="Zhou L."/>
            <person name="Zhou L."/>
            <person name="Ni X."/>
            <person name="Tian J."/>
            <person name="Zhou Y."/>
            <person name="Sheng Y."/>
            <person name="Liu T."/>
            <person name="Pan Y."/>
            <person name="Xia L."/>
            <person name="Li J."/>
            <person name="Zhao F."/>
            <person name="Cao W."/>
        </authorList>
    </citation>
    <scope>NUCLEOTIDE SEQUENCE</scope>
    <source>
        <strain evidence="1">Rmic-2018</strain>
        <tissue evidence="1">Larvae</tissue>
    </source>
</reference>
<gene>
    <name evidence="1" type="ORF">HPB51_022270</name>
</gene>
<dbReference type="InterPro" id="IPR032675">
    <property type="entry name" value="LRR_dom_sf"/>
</dbReference>
<proteinExistence type="predicted"/>
<comment type="caution">
    <text evidence="1">The sequence shown here is derived from an EMBL/GenBank/DDBJ whole genome shotgun (WGS) entry which is preliminary data.</text>
</comment>
<dbReference type="SUPFAM" id="SSF81383">
    <property type="entry name" value="F-box domain"/>
    <property type="match status" value="1"/>
</dbReference>
<reference evidence="1" key="1">
    <citation type="journal article" date="2020" name="Cell">
        <title>Large-Scale Comparative Analyses of Tick Genomes Elucidate Their Genetic Diversity and Vector Capacities.</title>
        <authorList>
            <consortium name="Tick Genome and Microbiome Consortium (TIGMIC)"/>
            <person name="Jia N."/>
            <person name="Wang J."/>
            <person name="Shi W."/>
            <person name="Du L."/>
            <person name="Sun Y."/>
            <person name="Zhan W."/>
            <person name="Jiang J.F."/>
            <person name="Wang Q."/>
            <person name="Zhang B."/>
            <person name="Ji P."/>
            <person name="Bell-Sakyi L."/>
            <person name="Cui X.M."/>
            <person name="Yuan T.T."/>
            <person name="Jiang B.G."/>
            <person name="Yang W.F."/>
            <person name="Lam T.T."/>
            <person name="Chang Q.C."/>
            <person name="Ding S.J."/>
            <person name="Wang X.J."/>
            <person name="Zhu J.G."/>
            <person name="Ruan X.D."/>
            <person name="Zhao L."/>
            <person name="Wei J.T."/>
            <person name="Ye R.Z."/>
            <person name="Que T.C."/>
            <person name="Du C.H."/>
            <person name="Zhou Y.H."/>
            <person name="Cheng J.X."/>
            <person name="Dai P.F."/>
            <person name="Guo W.B."/>
            <person name="Han X.H."/>
            <person name="Huang E.J."/>
            <person name="Li L.F."/>
            <person name="Wei W."/>
            <person name="Gao Y.C."/>
            <person name="Liu J.Z."/>
            <person name="Shao H.Z."/>
            <person name="Wang X."/>
            <person name="Wang C.C."/>
            <person name="Yang T.C."/>
            <person name="Huo Q.B."/>
            <person name="Li W."/>
            <person name="Chen H.Y."/>
            <person name="Chen S.E."/>
            <person name="Zhou L.G."/>
            <person name="Ni X.B."/>
            <person name="Tian J.H."/>
            <person name="Sheng Y."/>
            <person name="Liu T."/>
            <person name="Pan Y.S."/>
            <person name="Xia L.Y."/>
            <person name="Li J."/>
            <person name="Zhao F."/>
            <person name="Cao W.C."/>
        </authorList>
    </citation>
    <scope>NUCLEOTIDE SEQUENCE</scope>
    <source>
        <strain evidence="1">Rmic-2018</strain>
    </source>
</reference>
<evidence type="ECO:0000313" key="2">
    <source>
        <dbReference type="Proteomes" id="UP000821866"/>
    </source>
</evidence>
<name>A0A9J6EC56_RHIMP</name>
<dbReference type="EMBL" id="JABSTU010000005">
    <property type="protein sequence ID" value="KAH8031950.1"/>
    <property type="molecule type" value="Genomic_DNA"/>
</dbReference>
<protein>
    <recommendedName>
        <fullName evidence="3">F-box domain-containing protein</fullName>
    </recommendedName>
</protein>
<dbReference type="AlphaFoldDB" id="A0A9J6EC56"/>
<dbReference type="InterPro" id="IPR036047">
    <property type="entry name" value="F-box-like_dom_sf"/>
</dbReference>
<dbReference type="Gene3D" id="3.80.10.10">
    <property type="entry name" value="Ribonuclease Inhibitor"/>
    <property type="match status" value="1"/>
</dbReference>
<evidence type="ECO:0008006" key="3">
    <source>
        <dbReference type="Google" id="ProtNLM"/>
    </source>
</evidence>
<sequence>MASRATLAPTGLPAALPPEVWAEIFRKLDIESLLNVADATGPAWGRLIFSPTVLRSVTFDRKTDERILRKFLLATREEFVEDKPVGNVPLTLQVRELRFATFFTLSSEVILDCVGRCQNLRELHCMNCCVEPTRLFSLLSLRLKCVTRLEWTQYDKFVYGFWLDQRAIRQIEAFDKLEGPQLIAMYVEHTRSLVTDSLLDCFLRCCPKIRHQQIHDVRVEDLPGPRVDACSENFVPNESGPVEITRRIPSLETFKYTSERQLSSEVGTRVPVIHNIAWQRKTSPSFNIVTLEDVVKQKASIRLAEQAMVTVDINSQGATLLEEAAHKPHAWQRMRRLTLVSRPVEPAEATSSPAVHVSGKPLGEFFQKCVSQLTERNLSTSHFSVESDCCFLVASTLLKLRSLTLPPCGVNLKNSLGHFVLGCGLLESLEIGSISTANTGVPCEDLQTSASIHNTVFRASARENQTETAQHR</sequence>
<accession>A0A9J6EC56</accession>
<dbReference type="Proteomes" id="UP000821866">
    <property type="component" value="Chromosome 3"/>
</dbReference>
<evidence type="ECO:0000313" key="1">
    <source>
        <dbReference type="EMBL" id="KAH8031950.1"/>
    </source>
</evidence>